<dbReference type="EMBL" id="JANBUM010000028">
    <property type="protein sequence ID" value="KAJ2787271.1"/>
    <property type="molecule type" value="Genomic_DNA"/>
</dbReference>
<reference evidence="1" key="1">
    <citation type="submission" date="2022-07" db="EMBL/GenBank/DDBJ databases">
        <title>Phylogenomic reconstructions and comparative analyses of Kickxellomycotina fungi.</title>
        <authorList>
            <person name="Reynolds N.K."/>
            <person name="Stajich J.E."/>
            <person name="Barry K."/>
            <person name="Grigoriev I.V."/>
            <person name="Crous P."/>
            <person name="Smith M.E."/>
        </authorList>
    </citation>
    <scope>NUCLEOTIDE SEQUENCE</scope>
    <source>
        <strain evidence="1">BCRC 34489</strain>
    </source>
</reference>
<dbReference type="Proteomes" id="UP001140172">
    <property type="component" value="Unassembled WGS sequence"/>
</dbReference>
<keyword evidence="2" id="KW-1185">Reference proteome</keyword>
<organism evidence="1 2">
    <name type="scientific">Coemansia interrupta</name>
    <dbReference type="NCBI Taxonomy" id="1126814"/>
    <lineage>
        <taxon>Eukaryota</taxon>
        <taxon>Fungi</taxon>
        <taxon>Fungi incertae sedis</taxon>
        <taxon>Zoopagomycota</taxon>
        <taxon>Kickxellomycotina</taxon>
        <taxon>Kickxellomycetes</taxon>
        <taxon>Kickxellales</taxon>
        <taxon>Kickxellaceae</taxon>
        <taxon>Coemansia</taxon>
    </lineage>
</organism>
<dbReference type="AlphaFoldDB" id="A0A9W8HKX9"/>
<name>A0A9W8HKX9_9FUNG</name>
<proteinExistence type="predicted"/>
<comment type="caution">
    <text evidence="1">The sequence shown here is derived from an EMBL/GenBank/DDBJ whole genome shotgun (WGS) entry which is preliminary data.</text>
</comment>
<dbReference type="OrthoDB" id="5585045at2759"/>
<gene>
    <name evidence="1" type="ORF">GGI15_000877</name>
</gene>
<evidence type="ECO:0000313" key="1">
    <source>
        <dbReference type="EMBL" id="KAJ2787271.1"/>
    </source>
</evidence>
<evidence type="ECO:0000313" key="2">
    <source>
        <dbReference type="Proteomes" id="UP001140172"/>
    </source>
</evidence>
<protein>
    <submittedName>
        <fullName evidence="1">Uncharacterized protein</fullName>
    </submittedName>
</protein>
<sequence>MASPRTQQLSLYDIRLLILGAWKADRHALVPYLYQLACRQMQASNEAGFQKLSAIVLSFYVREYAESIEPSVINGLLDDLNQRHIRLSPSHFSMLILYFGKMHNIPEALRVLEQAMEDRETQGTEAIYYNTFRAFSYAAARQSRRLGNEGPLFGTEAGPEDTEVDDAMSYIDDLDADIDYMDQETDIGQREWNLRAKQQQESKHGRSPEYAKAARICSMLFQSMVNRNISIGFKTYRELIQCMARFGMIEKARSIFAFAVDNLSRDEIKADFVVSYLRSVAHTPHERQAALVYALHSVPGLKFAMQKYSRRVLIDQFSIYNGDLDAFIAREKRAVVPGRAGEFLCAYVEKMGRATRAAAFMNCVLSGNDLGGQFKGFNFPKLGTGNMSEGAAVVEKELLATCYSICQNHPTWMRHRDVIYNLLPVLPGFVRTGDEPEGISLIRKLVDDCRDTGEFVAMLDRMGVEGYDIGMVNHFLRVKLLGLTFQRYVREKTKAATAVSSDKDAYVRGKKMFWPSYMYSQSNGWMAISSSNPSHASATADAATATSMTNCSSSVARNSWQHLSRLLQDKDSVLRPDTNTVGIFALYCAMHADWVLGQRVWDDALYEGNGDDRRFAMTDPRAPLLQQGVRIYKHYLYYIFAASSLSPEAAMTATQGVSTADAVSNGLALSQYHSGRAHVFGDETIAAMFGVMDRNGVDVSSGLLCQGVRAALELGNIDIAGALEQWQLHREHRGQATAGFFHRFVAASGALPEISPRPKSVIELVRGESAGCPRLSQHIASRIGGGGGTL</sequence>
<accession>A0A9W8HKX9</accession>